<proteinExistence type="predicted"/>
<evidence type="ECO:0000256" key="1">
    <source>
        <dbReference type="SAM" id="Phobius"/>
    </source>
</evidence>
<feature type="signal peptide" evidence="2">
    <location>
        <begin position="1"/>
        <end position="20"/>
    </location>
</feature>
<reference evidence="3" key="1">
    <citation type="submission" date="2020-07" db="EMBL/GenBank/DDBJ databases">
        <authorList>
            <person name="Ferguson B K."/>
        </authorList>
    </citation>
    <scope>NUCLEOTIDE SEQUENCE</scope>
    <source>
        <strain evidence="3">L06</strain>
    </source>
</reference>
<keyword evidence="2" id="KW-0732">Signal</keyword>
<feature type="chain" id="PRO_5028428283" evidence="2">
    <location>
        <begin position="21"/>
        <end position="576"/>
    </location>
</feature>
<dbReference type="InterPro" id="IPR022048">
    <property type="entry name" value="Envelope_fusion-like"/>
</dbReference>
<feature type="transmembrane region" description="Helical" evidence="1">
    <location>
        <begin position="493"/>
        <end position="515"/>
    </location>
</feature>
<dbReference type="AlphaFoldDB" id="A0A6V7J3P9"/>
<name>A0A6V7J3P9_9HYME</name>
<dbReference type="Pfam" id="PF12259">
    <property type="entry name" value="Baculo_F"/>
    <property type="match status" value="1"/>
</dbReference>
<protein>
    <submittedName>
        <fullName evidence="3">Uncharacterized protein</fullName>
    </submittedName>
</protein>
<organism evidence="3">
    <name type="scientific">Bracon brevicornis</name>
    <dbReference type="NCBI Taxonomy" id="1563983"/>
    <lineage>
        <taxon>Eukaryota</taxon>
        <taxon>Metazoa</taxon>
        <taxon>Ecdysozoa</taxon>
        <taxon>Arthropoda</taxon>
        <taxon>Hexapoda</taxon>
        <taxon>Insecta</taxon>
        <taxon>Pterygota</taxon>
        <taxon>Neoptera</taxon>
        <taxon>Endopterygota</taxon>
        <taxon>Hymenoptera</taxon>
        <taxon>Apocrita</taxon>
        <taxon>Ichneumonoidea</taxon>
        <taxon>Braconidae</taxon>
        <taxon>Braconinae</taxon>
        <taxon>Bracon</taxon>
    </lineage>
</organism>
<keyword evidence="1" id="KW-0472">Membrane</keyword>
<accession>A0A6V7J3P9</accession>
<sequence>METQIITALLLSTLSCSGNAIRAQQHYEAGIFFEKMPEVNIITHYWATTTETSLQRVYQLTEQLEQRTKQYRHICTKMTPRCLTSLSTDWGQLDYSAQAYWDEVYYLLRPIESTYSPIHTTIYASGGKIYRDRLISKMTNTNSSINLMASELEEGLKEIRIGFFALINETSPTPEGEETLINLLNKYAATRARVFESLLRTIKDAKRGFLHADTFEKLSLHQQIQTILDSGMRLPNARKDTGLESLTRIGTVQLSSNGTTLTVTLRVPLTDDSAEGRLFRMHRHPIAQSLANNETMLASIQPSGEYMFLLNYNRSYVIWSEQEVQQSCKLLETVYLCHAPTHHYFCNQYMPCELQIMRYKPRMNYKRCDVQVTQATNDFIKPLSRPGQWLYSTASHITGNVTCPGTPTKEETYRSSGIIILGPECRFTSPNLVLVNDKYTNSSALHYRLIFKLNVTRMFPKLFKHNSEAPTGVNLNTIVRSNCTYPGLEENHLLWRILGVGNLLIGLSVLAYLIAKTYMSQSPISDNSSTYAPMTENIELMTPHSQELRIRFNTTSMLNPEPHYARPSALPRPVEG</sequence>
<keyword evidence="1" id="KW-1133">Transmembrane helix</keyword>
<gene>
    <name evidence="3" type="ORF">BBRV_LOCUS42274</name>
</gene>
<evidence type="ECO:0000256" key="2">
    <source>
        <dbReference type="SAM" id="SignalP"/>
    </source>
</evidence>
<evidence type="ECO:0000313" key="3">
    <source>
        <dbReference type="EMBL" id="CAD1546740.1"/>
    </source>
</evidence>
<keyword evidence="1" id="KW-0812">Transmembrane</keyword>
<dbReference type="EMBL" id="CADCXW020000014">
    <property type="protein sequence ID" value="CAD1546740.1"/>
    <property type="molecule type" value="Genomic_DNA"/>
</dbReference>